<dbReference type="SMART" id="SM00849">
    <property type="entry name" value="Lactamase_B"/>
    <property type="match status" value="1"/>
</dbReference>
<accession>A0ABY4EBZ5</accession>
<dbReference type="InterPro" id="IPR036866">
    <property type="entry name" value="RibonucZ/Hydroxyglut_hydro"/>
</dbReference>
<evidence type="ECO:0000256" key="3">
    <source>
        <dbReference type="ARBA" id="ARBA00022801"/>
    </source>
</evidence>
<feature type="domain" description="Metallo-beta-lactamase" evidence="5">
    <location>
        <begin position="14"/>
        <end position="194"/>
    </location>
</feature>
<dbReference type="PANTHER" id="PTHR46233:SF3">
    <property type="entry name" value="HYDROXYACYLGLUTATHIONE HYDROLASE GLOC"/>
    <property type="match status" value="1"/>
</dbReference>
<comment type="cofactor">
    <cofactor evidence="1">
        <name>Zn(2+)</name>
        <dbReference type="ChEBI" id="CHEBI:29105"/>
    </cofactor>
</comment>
<name>A0ABY4EBZ5_VITST</name>
<keyword evidence="7" id="KW-1185">Reference proteome</keyword>
<evidence type="ECO:0000313" key="7">
    <source>
        <dbReference type="Proteomes" id="UP000832034"/>
    </source>
</evidence>
<evidence type="ECO:0000259" key="5">
    <source>
        <dbReference type="SMART" id="SM00849"/>
    </source>
</evidence>
<dbReference type="CDD" id="cd07737">
    <property type="entry name" value="YcbL-like_MBL-fold"/>
    <property type="match status" value="1"/>
</dbReference>
<evidence type="ECO:0000256" key="2">
    <source>
        <dbReference type="ARBA" id="ARBA00022723"/>
    </source>
</evidence>
<dbReference type="EMBL" id="CP091512">
    <property type="protein sequence ID" value="UOO92924.1"/>
    <property type="molecule type" value="Genomic_DNA"/>
</dbReference>
<dbReference type="RefSeq" id="WP_019958166.1">
    <property type="nucleotide sequence ID" value="NZ_CP091512.1"/>
</dbReference>
<dbReference type="Gene3D" id="3.60.15.10">
    <property type="entry name" value="Ribonuclease Z/Hydroxyacylglutathione hydrolase-like"/>
    <property type="match status" value="1"/>
</dbReference>
<dbReference type="InterPro" id="IPR001279">
    <property type="entry name" value="Metallo-B-lactamas"/>
</dbReference>
<evidence type="ECO:0000256" key="1">
    <source>
        <dbReference type="ARBA" id="ARBA00001947"/>
    </source>
</evidence>
<dbReference type="SUPFAM" id="SSF56281">
    <property type="entry name" value="Metallo-hydrolase/oxidoreductase"/>
    <property type="match status" value="1"/>
</dbReference>
<gene>
    <name evidence="6" type="ORF">LVJ81_02475</name>
</gene>
<keyword evidence="4" id="KW-0862">Zinc</keyword>
<dbReference type="Pfam" id="PF00753">
    <property type="entry name" value="Lactamase_B"/>
    <property type="match status" value="1"/>
</dbReference>
<dbReference type="PANTHER" id="PTHR46233">
    <property type="entry name" value="HYDROXYACYLGLUTATHIONE HYDROLASE GLOC"/>
    <property type="match status" value="1"/>
</dbReference>
<sequence length="215" mass="23742">MALKIEIIPVTAFQQNCCLLWDDVSLDAVLTDVGGNADMLWQRVQDLGLNLQAIWLTHGHVDHAAGVADMCAYQEMPVLGPHIDDDFWLQQLPEVTAKYGFPHSPIVVPSQWLNEGDVLSVGSHQFKTLHIPGHTPGHVVFYSEEYGVIIGGDILFAGSIGRTDFPRGNHADLIQNIQQKLYILPDETEVIPGHGPMTTIGREKVSNPYVRADSK</sequence>
<keyword evidence="2" id="KW-0479">Metal-binding</keyword>
<proteinExistence type="predicted"/>
<evidence type="ECO:0000256" key="4">
    <source>
        <dbReference type="ARBA" id="ARBA00022833"/>
    </source>
</evidence>
<evidence type="ECO:0000313" key="6">
    <source>
        <dbReference type="EMBL" id="UOO92924.1"/>
    </source>
</evidence>
<keyword evidence="3" id="KW-0378">Hydrolase</keyword>
<reference evidence="6" key="2">
    <citation type="journal article" date="2022" name="Res Sq">
        <title>Evolution of multicellular longitudinally dividing oral cavity symbionts (Neisseriaceae).</title>
        <authorList>
            <person name="Nyongesa S."/>
            <person name="Weber P."/>
            <person name="Bernet E."/>
            <person name="Pullido F."/>
            <person name="Nieckarz M."/>
            <person name="Delaby M."/>
            <person name="Nieves C."/>
            <person name="Viehboeck T."/>
            <person name="Krause N."/>
            <person name="Rivera-Millot A."/>
            <person name="Nakamura A."/>
            <person name="Vischer N."/>
            <person name="VanNieuwenhze M."/>
            <person name="Brun Y."/>
            <person name="Cava F."/>
            <person name="Bulgheresi S."/>
            <person name="Veyrier F."/>
        </authorList>
    </citation>
    <scope>NUCLEOTIDE SEQUENCE</scope>
    <source>
        <strain evidence="6">SAG 1488-6</strain>
    </source>
</reference>
<organism evidence="6 7">
    <name type="scientific">Vitreoscilla stercoraria</name>
    <dbReference type="NCBI Taxonomy" id="61"/>
    <lineage>
        <taxon>Bacteria</taxon>
        <taxon>Pseudomonadati</taxon>
        <taxon>Pseudomonadota</taxon>
        <taxon>Betaproteobacteria</taxon>
        <taxon>Neisseriales</taxon>
        <taxon>Neisseriaceae</taxon>
        <taxon>Vitreoscilla</taxon>
    </lineage>
</organism>
<reference evidence="6" key="1">
    <citation type="submission" date="2021-12" db="EMBL/GenBank/DDBJ databases">
        <authorList>
            <person name="Veyrier F.J."/>
        </authorList>
    </citation>
    <scope>NUCLEOTIDE SEQUENCE</scope>
    <source>
        <strain evidence="6">SAG 1488-6</strain>
    </source>
</reference>
<dbReference type="Proteomes" id="UP000832034">
    <property type="component" value="Chromosome"/>
</dbReference>
<dbReference type="InterPro" id="IPR051453">
    <property type="entry name" value="MBL_Glyoxalase_II"/>
</dbReference>
<protein>
    <submittedName>
        <fullName evidence="6">MBL fold metallo-hydrolase</fullName>
    </submittedName>
</protein>